<organism evidence="1 2">
    <name type="scientific">Mycolicibacterium fallax</name>
    <name type="common">Mycobacterium fallax</name>
    <dbReference type="NCBI Taxonomy" id="1793"/>
    <lineage>
        <taxon>Bacteria</taxon>
        <taxon>Bacillati</taxon>
        <taxon>Actinomycetota</taxon>
        <taxon>Actinomycetes</taxon>
        <taxon>Mycobacteriales</taxon>
        <taxon>Mycobacteriaceae</taxon>
        <taxon>Mycolicibacterium</taxon>
    </lineage>
</organism>
<dbReference type="AlphaFoldDB" id="A0A1X1RFK7"/>
<name>A0A1X1RFK7_MYCFA</name>
<sequence length="81" mass="9067">MQEAQGNLRDNKHRELQADCLAGVFAADYAPEITDERWGIASNHVYGFTRATADKVRNRIVAFSEGWYKKSAAHCNSYTGS</sequence>
<gene>
    <name evidence="1" type="ORF">AWC04_08455</name>
</gene>
<evidence type="ECO:0000313" key="1">
    <source>
        <dbReference type="EMBL" id="ORV04614.1"/>
    </source>
</evidence>
<reference evidence="1 2" key="1">
    <citation type="submission" date="2016-01" db="EMBL/GenBank/DDBJ databases">
        <title>The new phylogeny of the genus Mycobacterium.</title>
        <authorList>
            <person name="Tarcisio F."/>
            <person name="Conor M."/>
            <person name="Antonella G."/>
            <person name="Elisabetta G."/>
            <person name="Giulia F.S."/>
            <person name="Sara T."/>
            <person name="Anna F."/>
            <person name="Clotilde B."/>
            <person name="Roberto B."/>
            <person name="Veronica D.S."/>
            <person name="Fabio R."/>
            <person name="Monica P."/>
            <person name="Olivier J."/>
            <person name="Enrico T."/>
            <person name="Nicola S."/>
        </authorList>
    </citation>
    <scope>NUCLEOTIDE SEQUENCE [LARGE SCALE GENOMIC DNA]</scope>
    <source>
        <strain evidence="1 2">DSM 44179</strain>
    </source>
</reference>
<dbReference type="Proteomes" id="UP000193484">
    <property type="component" value="Unassembled WGS sequence"/>
</dbReference>
<proteinExistence type="predicted"/>
<evidence type="ECO:0000313" key="2">
    <source>
        <dbReference type="Proteomes" id="UP000193484"/>
    </source>
</evidence>
<protein>
    <submittedName>
        <fullName evidence="1">Uncharacterized protein</fullName>
    </submittedName>
</protein>
<accession>A0A1X1RFK7</accession>
<keyword evidence="2" id="KW-1185">Reference proteome</keyword>
<dbReference type="EMBL" id="LQOJ01000030">
    <property type="protein sequence ID" value="ORV04614.1"/>
    <property type="molecule type" value="Genomic_DNA"/>
</dbReference>
<comment type="caution">
    <text evidence="1">The sequence shown here is derived from an EMBL/GenBank/DDBJ whole genome shotgun (WGS) entry which is preliminary data.</text>
</comment>